<name>A0A2I0W230_9ASPA</name>
<organism evidence="1 2">
    <name type="scientific">Dendrobium catenatum</name>
    <dbReference type="NCBI Taxonomy" id="906689"/>
    <lineage>
        <taxon>Eukaryota</taxon>
        <taxon>Viridiplantae</taxon>
        <taxon>Streptophyta</taxon>
        <taxon>Embryophyta</taxon>
        <taxon>Tracheophyta</taxon>
        <taxon>Spermatophyta</taxon>
        <taxon>Magnoliopsida</taxon>
        <taxon>Liliopsida</taxon>
        <taxon>Asparagales</taxon>
        <taxon>Orchidaceae</taxon>
        <taxon>Epidendroideae</taxon>
        <taxon>Malaxideae</taxon>
        <taxon>Dendrobiinae</taxon>
        <taxon>Dendrobium</taxon>
    </lineage>
</organism>
<dbReference type="EMBL" id="KZ503004">
    <property type="protein sequence ID" value="PKU69723.1"/>
    <property type="molecule type" value="Genomic_DNA"/>
</dbReference>
<accession>A0A2I0W230</accession>
<reference evidence="1 2" key="2">
    <citation type="journal article" date="2017" name="Nature">
        <title>The Apostasia genome and the evolution of orchids.</title>
        <authorList>
            <person name="Zhang G.Q."/>
            <person name="Liu K.W."/>
            <person name="Li Z."/>
            <person name="Lohaus R."/>
            <person name="Hsiao Y.Y."/>
            <person name="Niu S.C."/>
            <person name="Wang J.Y."/>
            <person name="Lin Y.C."/>
            <person name="Xu Q."/>
            <person name="Chen L.J."/>
            <person name="Yoshida K."/>
            <person name="Fujiwara S."/>
            <person name="Wang Z.W."/>
            <person name="Zhang Y.Q."/>
            <person name="Mitsuda N."/>
            <person name="Wang M."/>
            <person name="Liu G.H."/>
            <person name="Pecoraro L."/>
            <person name="Huang H.X."/>
            <person name="Xiao X.J."/>
            <person name="Lin M."/>
            <person name="Wu X.Y."/>
            <person name="Wu W.L."/>
            <person name="Chen Y.Y."/>
            <person name="Chang S.B."/>
            <person name="Sakamoto S."/>
            <person name="Ohme-Takagi M."/>
            <person name="Yagi M."/>
            <person name="Zeng S.J."/>
            <person name="Shen C.Y."/>
            <person name="Yeh C.M."/>
            <person name="Luo Y.B."/>
            <person name="Tsai W.C."/>
            <person name="Van de Peer Y."/>
            <person name="Liu Z.J."/>
        </authorList>
    </citation>
    <scope>NUCLEOTIDE SEQUENCE [LARGE SCALE GENOMIC DNA]</scope>
    <source>
        <tissue evidence="1">The whole plant</tissue>
    </source>
</reference>
<evidence type="ECO:0000313" key="2">
    <source>
        <dbReference type="Proteomes" id="UP000233837"/>
    </source>
</evidence>
<evidence type="ECO:0000313" key="1">
    <source>
        <dbReference type="EMBL" id="PKU69723.1"/>
    </source>
</evidence>
<gene>
    <name evidence="1" type="ORF">MA16_Dca022678</name>
</gene>
<reference evidence="1 2" key="1">
    <citation type="journal article" date="2016" name="Sci. Rep.">
        <title>The Dendrobium catenatum Lindl. genome sequence provides insights into polysaccharide synthase, floral development and adaptive evolution.</title>
        <authorList>
            <person name="Zhang G.Q."/>
            <person name="Xu Q."/>
            <person name="Bian C."/>
            <person name="Tsai W.C."/>
            <person name="Yeh C.M."/>
            <person name="Liu K.W."/>
            <person name="Yoshida K."/>
            <person name="Zhang L.S."/>
            <person name="Chang S.B."/>
            <person name="Chen F."/>
            <person name="Shi Y."/>
            <person name="Su Y.Y."/>
            <person name="Zhang Y.Q."/>
            <person name="Chen L.J."/>
            <person name="Yin Y."/>
            <person name="Lin M."/>
            <person name="Huang H."/>
            <person name="Deng H."/>
            <person name="Wang Z.W."/>
            <person name="Zhu S.L."/>
            <person name="Zhao X."/>
            <person name="Deng C."/>
            <person name="Niu S.C."/>
            <person name="Huang J."/>
            <person name="Wang M."/>
            <person name="Liu G.H."/>
            <person name="Yang H.J."/>
            <person name="Xiao X.J."/>
            <person name="Hsiao Y.Y."/>
            <person name="Wu W.L."/>
            <person name="Chen Y.Y."/>
            <person name="Mitsuda N."/>
            <person name="Ohme-Takagi M."/>
            <person name="Luo Y.B."/>
            <person name="Van de Peer Y."/>
            <person name="Liu Z.J."/>
        </authorList>
    </citation>
    <scope>NUCLEOTIDE SEQUENCE [LARGE SCALE GENOMIC DNA]</scope>
    <source>
        <tissue evidence="1">The whole plant</tissue>
    </source>
</reference>
<proteinExistence type="predicted"/>
<protein>
    <submittedName>
        <fullName evidence="1">Uncharacterized protein</fullName>
    </submittedName>
</protein>
<sequence length="141" mass="15553">MASSLLTRLPKPFTQALVFTEEEETFQFLTHSSFSLLMGKKRNAPAAGTSISKDIHDLKTLNSYLLKEVAELRKQIEHVCSRLDSLIADGDILDSTDHGVRSLVLSSTLGEAEACRNTEIVEATYKALSATAELKDKPEKK</sequence>
<dbReference type="Proteomes" id="UP000233837">
    <property type="component" value="Unassembled WGS sequence"/>
</dbReference>
<dbReference type="AlphaFoldDB" id="A0A2I0W230"/>
<keyword evidence="2" id="KW-1185">Reference proteome</keyword>